<dbReference type="KEGG" id="sflv:IC614_08710"/>
<dbReference type="AlphaFoldDB" id="A0A7T2GIE9"/>
<dbReference type="GO" id="GO:0016757">
    <property type="term" value="F:glycosyltransferase activity"/>
    <property type="evidence" value="ECO:0007669"/>
    <property type="project" value="InterPro"/>
</dbReference>
<dbReference type="PANTHER" id="PTHR12526">
    <property type="entry name" value="GLYCOSYLTRANSFERASE"/>
    <property type="match status" value="1"/>
</dbReference>
<dbReference type="Pfam" id="PF13439">
    <property type="entry name" value="Glyco_transf_4"/>
    <property type="match status" value="1"/>
</dbReference>
<evidence type="ECO:0000259" key="2">
    <source>
        <dbReference type="Pfam" id="PF13439"/>
    </source>
</evidence>
<dbReference type="PANTHER" id="PTHR12526:SF584">
    <property type="entry name" value="GLYCOSYLTRANSFERASE"/>
    <property type="match status" value="1"/>
</dbReference>
<reference evidence="3 4" key="1">
    <citation type="submission" date="2020-11" db="EMBL/GenBank/DDBJ databases">
        <title>Genome seq and assembly of Sphingosinicella sp.</title>
        <authorList>
            <person name="Chhetri G."/>
        </authorList>
    </citation>
    <scope>NUCLEOTIDE SEQUENCE [LARGE SCALE GENOMIC DNA]</scope>
    <source>
        <strain evidence="3 4">UDD2</strain>
    </source>
</reference>
<dbReference type="InterPro" id="IPR001296">
    <property type="entry name" value="Glyco_trans_1"/>
</dbReference>
<proteinExistence type="predicted"/>
<keyword evidence="3" id="KW-0808">Transferase</keyword>
<dbReference type="EMBL" id="CP065592">
    <property type="protein sequence ID" value="QPQ54426.1"/>
    <property type="molecule type" value="Genomic_DNA"/>
</dbReference>
<dbReference type="RefSeq" id="WP_200970953.1">
    <property type="nucleotide sequence ID" value="NZ_CP065592.1"/>
</dbReference>
<accession>A0A7T2GIE9</accession>
<feature type="domain" description="Glycosyltransferase subfamily 4-like N-terminal" evidence="2">
    <location>
        <begin position="21"/>
        <end position="193"/>
    </location>
</feature>
<gene>
    <name evidence="3" type="ORF">IC614_08710</name>
</gene>
<evidence type="ECO:0000313" key="4">
    <source>
        <dbReference type="Proteomes" id="UP000594873"/>
    </source>
</evidence>
<dbReference type="SUPFAM" id="SSF53756">
    <property type="entry name" value="UDP-Glycosyltransferase/glycogen phosphorylase"/>
    <property type="match status" value="1"/>
</dbReference>
<dbReference type="CDD" id="cd03801">
    <property type="entry name" value="GT4_PimA-like"/>
    <property type="match status" value="1"/>
</dbReference>
<dbReference type="Proteomes" id="UP000594873">
    <property type="component" value="Chromosome"/>
</dbReference>
<sequence>MKILIMCDIFDENIASQENILAKYFLKHGHEVSILTSTFESVFDFIANKYDSKREGKIQKLGSLKVIRRPYRLNLLHKLRSFRGARNIIYDESPDMVFMLDIMPDMIEVVRYKKDNPNCRFVMDYHADYSNSGRNLLSIKVLHGIIRKSILGIGMPSLDAIYPVTPASADFLHEVYSVPRDRMELLPLGADMDLGLAIASRNEGRDLRRQLGISEDTVVIFSGGKFARLKRTEILIEAVRRLKHLPIELIIVGAANIGEEAYAGELKQAASGDPHIHFVGWLNNSDLFRYMDMADLAVFPASQSILWVQAVSMGLPLIVGNMGAQDTYYMNPYGNIIELPAEDIHVDKITATLESVLRDPARLGRMQEGARRTFTEVLDWDMLARRATGELEPAFAPTKLAAG</sequence>
<dbReference type="Pfam" id="PF00534">
    <property type="entry name" value="Glycos_transf_1"/>
    <property type="match status" value="1"/>
</dbReference>
<protein>
    <submittedName>
        <fullName evidence="3">Glycosyltransferase family 4 protein</fullName>
    </submittedName>
</protein>
<dbReference type="Gene3D" id="3.40.50.2000">
    <property type="entry name" value="Glycogen Phosphorylase B"/>
    <property type="match status" value="2"/>
</dbReference>
<dbReference type="InterPro" id="IPR028098">
    <property type="entry name" value="Glyco_trans_4-like_N"/>
</dbReference>
<feature type="domain" description="Glycosyl transferase family 1" evidence="1">
    <location>
        <begin position="206"/>
        <end position="372"/>
    </location>
</feature>
<keyword evidence="4" id="KW-1185">Reference proteome</keyword>
<evidence type="ECO:0000259" key="1">
    <source>
        <dbReference type="Pfam" id="PF00534"/>
    </source>
</evidence>
<name>A0A7T2GIE9_9SPHN</name>
<evidence type="ECO:0000313" key="3">
    <source>
        <dbReference type="EMBL" id="QPQ54426.1"/>
    </source>
</evidence>
<organism evidence="3 4">
    <name type="scientific">Allosphingosinicella flava</name>
    <dbReference type="NCBI Taxonomy" id="2771430"/>
    <lineage>
        <taxon>Bacteria</taxon>
        <taxon>Pseudomonadati</taxon>
        <taxon>Pseudomonadota</taxon>
        <taxon>Alphaproteobacteria</taxon>
        <taxon>Sphingomonadales</taxon>
        <taxon>Sphingomonadaceae</taxon>
        <taxon>Allosphingosinicella</taxon>
    </lineage>
</organism>